<gene>
    <name evidence="2" type="ORF">GN958_ATG19988</name>
</gene>
<feature type="compositionally biased region" description="Gly residues" evidence="1">
    <location>
        <begin position="1"/>
        <end position="10"/>
    </location>
</feature>
<feature type="compositionally biased region" description="Basic and acidic residues" evidence="1">
    <location>
        <begin position="59"/>
        <end position="72"/>
    </location>
</feature>
<evidence type="ECO:0000313" key="3">
    <source>
        <dbReference type="Proteomes" id="UP000704712"/>
    </source>
</evidence>
<feature type="region of interest" description="Disordered" evidence="1">
    <location>
        <begin position="535"/>
        <end position="560"/>
    </location>
</feature>
<dbReference type="Proteomes" id="UP000704712">
    <property type="component" value="Unassembled WGS sequence"/>
</dbReference>
<evidence type="ECO:0000256" key="1">
    <source>
        <dbReference type="SAM" id="MobiDB-lite"/>
    </source>
</evidence>
<feature type="region of interest" description="Disordered" evidence="1">
    <location>
        <begin position="500"/>
        <end position="523"/>
    </location>
</feature>
<protein>
    <submittedName>
        <fullName evidence="2">Uncharacterized protein</fullName>
    </submittedName>
</protein>
<name>A0A8S9TQQ8_PHYIN</name>
<feature type="compositionally biased region" description="Polar residues" evidence="1">
    <location>
        <begin position="540"/>
        <end position="549"/>
    </location>
</feature>
<dbReference type="EMBL" id="JAACNO010002794">
    <property type="protein sequence ID" value="KAF4130820.1"/>
    <property type="molecule type" value="Genomic_DNA"/>
</dbReference>
<organism evidence="2 3">
    <name type="scientific">Phytophthora infestans</name>
    <name type="common">Potato late blight agent</name>
    <name type="synonym">Botrytis infestans</name>
    <dbReference type="NCBI Taxonomy" id="4787"/>
    <lineage>
        <taxon>Eukaryota</taxon>
        <taxon>Sar</taxon>
        <taxon>Stramenopiles</taxon>
        <taxon>Oomycota</taxon>
        <taxon>Peronosporomycetes</taxon>
        <taxon>Peronosporales</taxon>
        <taxon>Peronosporaceae</taxon>
        <taxon>Phytophthora</taxon>
    </lineage>
</organism>
<reference evidence="2" key="1">
    <citation type="submission" date="2020-03" db="EMBL/GenBank/DDBJ databases">
        <title>Hybrid Assembly of Korean Phytophthora infestans isolates.</title>
        <authorList>
            <person name="Prokchorchik M."/>
            <person name="Lee Y."/>
            <person name="Seo J."/>
            <person name="Cho J.-H."/>
            <person name="Park Y.-E."/>
            <person name="Jang D.-C."/>
            <person name="Im J.-S."/>
            <person name="Choi J.-G."/>
            <person name="Park H.-J."/>
            <person name="Lee G.-B."/>
            <person name="Lee Y.-G."/>
            <person name="Hong S.-Y."/>
            <person name="Cho K."/>
            <person name="Sohn K.H."/>
        </authorList>
    </citation>
    <scope>NUCLEOTIDE SEQUENCE</scope>
    <source>
        <strain evidence="2">KR_2_A2</strain>
    </source>
</reference>
<accession>A0A8S9TQQ8</accession>
<evidence type="ECO:0000313" key="2">
    <source>
        <dbReference type="EMBL" id="KAF4130820.1"/>
    </source>
</evidence>
<proteinExistence type="predicted"/>
<dbReference type="AlphaFoldDB" id="A0A8S9TQQ8"/>
<feature type="compositionally biased region" description="Basic and acidic residues" evidence="1">
    <location>
        <begin position="24"/>
        <end position="34"/>
    </location>
</feature>
<sequence>MAGPGTGAQGPGPPDTGQLSPDPQRQKTDQDGTSKTDPSLKAAQHANEEEPNGQLTERPLGKKLETDSEKHSSSPLPGPTTEAVGPPPKVVLWSDKVKANPPSEARITEDAARKSHMLRGVWNPVQIKQLMTTIMTAWTKCSMDTWTEDEEKMRAEAEFPATARRDDAIRAWTQREHAIFIKYLSGDLDLQHPPNIIKEILVSEHRAMVEDMHDTYFNVTLTAIVPASVRLSVHTPHVTILKEIFNANTDDHTGHAMMRVFQQDVKRLSFDGNQTLHAVFYSKRASARWQNKTLRLKAAVITLRYTERLPEEKGVGVYTNAQMELQFAIRVYGGTSLGLATLTRVFASFSGAQILDAEYARTTRTEIYDNRYVTIRFAQRHFPTDLKRISRILLGTVELTIHHFQQHLRRPCTKCLNPWHGASRCRTKPENIEAVQSKTTRKFTEPVVQVPTATKIEVSVKTIDDLVMMMTSHQPPKIPSTPLQHVATDHQAIAQRLGVTGDQAPPATPRVESTHASEPVPGEDEGAFILKQRKHESNESDAGQFTRRGNISGCYPHLHP</sequence>
<comment type="caution">
    <text evidence="2">The sequence shown here is derived from an EMBL/GenBank/DDBJ whole genome shotgun (WGS) entry which is preliminary data.</text>
</comment>
<feature type="region of interest" description="Disordered" evidence="1">
    <location>
        <begin position="1"/>
        <end position="88"/>
    </location>
</feature>